<evidence type="ECO:0000313" key="2">
    <source>
        <dbReference type="EMBL" id="EGG24542.1"/>
    </source>
</evidence>
<dbReference type="KEGG" id="dfa:DFA_02785"/>
<evidence type="ECO:0000256" key="1">
    <source>
        <dbReference type="SAM" id="MobiDB-lite"/>
    </source>
</evidence>
<keyword evidence="3" id="KW-1185">Reference proteome</keyword>
<feature type="region of interest" description="Disordered" evidence="1">
    <location>
        <begin position="600"/>
        <end position="646"/>
    </location>
</feature>
<accession>F4PIA8</accession>
<reference evidence="3" key="1">
    <citation type="journal article" date="2011" name="Genome Res.">
        <title>Phylogeny-wide analysis of social amoeba genomes highlights ancient origins for complex intercellular communication.</title>
        <authorList>
            <person name="Heidel A.J."/>
            <person name="Lawal H.M."/>
            <person name="Felder M."/>
            <person name="Schilde C."/>
            <person name="Helps N.R."/>
            <person name="Tunggal B."/>
            <person name="Rivero F."/>
            <person name="John U."/>
            <person name="Schleicher M."/>
            <person name="Eichinger L."/>
            <person name="Platzer M."/>
            <person name="Noegel A.A."/>
            <person name="Schaap P."/>
            <person name="Gloeckner G."/>
        </authorList>
    </citation>
    <scope>NUCLEOTIDE SEQUENCE [LARGE SCALE GENOMIC DNA]</scope>
    <source>
        <strain evidence="3">SH3</strain>
    </source>
</reference>
<proteinExistence type="predicted"/>
<dbReference type="Proteomes" id="UP000007797">
    <property type="component" value="Unassembled WGS sequence"/>
</dbReference>
<dbReference type="AlphaFoldDB" id="F4PIA8"/>
<protein>
    <submittedName>
        <fullName evidence="2">Uncharacterized protein</fullName>
    </submittedName>
</protein>
<dbReference type="OrthoDB" id="24459at2759"/>
<dbReference type="PANTHER" id="PTHR32134">
    <property type="entry name" value="FNIP REPEAT-CONTAINING PROTEIN"/>
    <property type="match status" value="1"/>
</dbReference>
<dbReference type="EMBL" id="GL883006">
    <property type="protein sequence ID" value="EGG24542.1"/>
    <property type="molecule type" value="Genomic_DNA"/>
</dbReference>
<dbReference type="InterPro" id="IPR051251">
    <property type="entry name" value="STK_FNIP-Repeat"/>
</dbReference>
<evidence type="ECO:0000313" key="3">
    <source>
        <dbReference type="Proteomes" id="UP000007797"/>
    </source>
</evidence>
<name>F4PIA8_CACFS</name>
<dbReference type="GeneID" id="14877198"/>
<dbReference type="RefSeq" id="XP_004362393.1">
    <property type="nucleotide sequence ID" value="XM_004362336.1"/>
</dbReference>
<feature type="compositionally biased region" description="Acidic residues" evidence="1">
    <location>
        <begin position="619"/>
        <end position="646"/>
    </location>
</feature>
<gene>
    <name evidence="2" type="ORF">DFA_02785</name>
</gene>
<dbReference type="PANTHER" id="PTHR32134:SF92">
    <property type="entry name" value="FNIP REPEAT-CONTAINING PROTEIN"/>
    <property type="match status" value="1"/>
</dbReference>
<organism evidence="2 3">
    <name type="scientific">Cavenderia fasciculata</name>
    <name type="common">Slime mold</name>
    <name type="synonym">Dictyostelium fasciculatum</name>
    <dbReference type="NCBI Taxonomy" id="261658"/>
    <lineage>
        <taxon>Eukaryota</taxon>
        <taxon>Amoebozoa</taxon>
        <taxon>Evosea</taxon>
        <taxon>Eumycetozoa</taxon>
        <taxon>Dictyostelia</taxon>
        <taxon>Acytosteliales</taxon>
        <taxon>Cavenderiaceae</taxon>
        <taxon>Cavenderia</taxon>
    </lineage>
</organism>
<sequence>MNLNNNNSSSNNSEDPLILGLPHFILLKIINNVDNNTDLICLLMTSKLFFVTLRTKYCKALRFKLDRFTRELNPICLKSFKDIYSHCKTFILIRDKEGSSSNARNEEEEINVHEVNISADYFTKRPLIKRILPPSTKTLALTGTIANKLQKVIPPNLERLVLLNSDNDPNCTFPPSLTSVNWYNYNLIIPSTKFPSTITRLVVAFKSLPPNMVYPLSLEELEIDIQELNGLQINLQNLTALNSFKLKMSSNTNPYPSASSIRFPVGSSSLKKLEIKRGISDLKEGWLPKSITDLDLGSTYYLGTVSLPPNLVKFVVSSESPIFRGMIPSTVKDLVLFFMAEFPTIDEGALPDGLEELTLIHYKGPINPKIVTNSVTNLSIMGCSVSNEKDMIFPPGLIKFSQSIPRESLPACFPSTTKDITYFLDCNSKTLYLPTSLELFACQLVKVCQTDPIYSIPTNIKIVDNCNYNNNNGTIHNNILPPNVKHVYCRLPMTSQDFERDGFSFRLDQIINSTSIESITFCRFPGGNYSSTISIRRLDTLNQVVLLIQEGTLFGGIIKQKQLPNHFNVGTVDNDILFVNFMQSDDEENIILSFSDKSLVAQEEEEEEDEHIHDHEEDYSYDVDDESFGENSYEEDGSFEDEFLLD</sequence>